<protein>
    <submittedName>
        <fullName evidence="1">Type II toxin-antitoxin system HicB family antitoxin</fullName>
    </submittedName>
</protein>
<evidence type="ECO:0000313" key="1">
    <source>
        <dbReference type="EMBL" id="NPU69259.1"/>
    </source>
</evidence>
<dbReference type="RefSeq" id="WP_172114312.1">
    <property type="nucleotide sequence ID" value="NZ_JABFDM010000001.1"/>
</dbReference>
<gene>
    <name evidence="1" type="ORF">HL667_29930</name>
</gene>
<reference evidence="1" key="1">
    <citation type="submission" date="2020-05" db="EMBL/GenBank/DDBJ databases">
        <title>Nod-independent and nitrogen-fixing Bradyrhizobium aeschynomene sp. nov. isolated from nodules of Aeschynomene indica.</title>
        <authorList>
            <person name="Zhang Z."/>
        </authorList>
    </citation>
    <scope>NUCLEOTIDE SEQUENCE</scope>
    <source>
        <strain evidence="1">83012</strain>
    </source>
</reference>
<comment type="caution">
    <text evidence="1">The sequence shown here is derived from an EMBL/GenBank/DDBJ whole genome shotgun (WGS) entry which is preliminary data.</text>
</comment>
<proteinExistence type="predicted"/>
<dbReference type="InterPro" id="IPR035069">
    <property type="entry name" value="TTHA1013/TTHA0281-like"/>
</dbReference>
<name>A0ABX2CM36_9BRAD</name>
<dbReference type="SUPFAM" id="SSF143100">
    <property type="entry name" value="TTHA1013/TTHA0281-like"/>
    <property type="match status" value="1"/>
</dbReference>
<dbReference type="EMBL" id="JABFDN010000015">
    <property type="protein sequence ID" value="NPU69259.1"/>
    <property type="molecule type" value="Genomic_DNA"/>
</dbReference>
<sequence>MSDVAAYLYDVTELGAEDGGGFLVTFPDLPGVIGIAETARQAIADGQQALFAALDALKAVDRDPPVPGAARAAAQPA</sequence>
<dbReference type="Gene3D" id="3.30.160.250">
    <property type="match status" value="1"/>
</dbReference>
<dbReference type="Proteomes" id="UP000886476">
    <property type="component" value="Unassembled WGS sequence"/>
</dbReference>
<evidence type="ECO:0000313" key="2">
    <source>
        <dbReference type="Proteomes" id="UP000886476"/>
    </source>
</evidence>
<accession>A0ABX2CM36</accession>
<organism evidence="1 2">
    <name type="scientific">Bradyrhizobium aeschynomenes</name>
    <dbReference type="NCBI Taxonomy" id="2734909"/>
    <lineage>
        <taxon>Bacteria</taxon>
        <taxon>Pseudomonadati</taxon>
        <taxon>Pseudomonadota</taxon>
        <taxon>Alphaproteobacteria</taxon>
        <taxon>Hyphomicrobiales</taxon>
        <taxon>Nitrobacteraceae</taxon>
        <taxon>Bradyrhizobium</taxon>
    </lineage>
</organism>
<keyword evidence="2" id="KW-1185">Reference proteome</keyword>